<comment type="similarity">
    <text evidence="17">Belongs to the NnrD/CARKD family.</text>
</comment>
<comment type="catalytic activity">
    <reaction evidence="16 17 19">
        <text>(6S)-NADPHX + ADP = AMP + phosphate + NADPH + H(+)</text>
        <dbReference type="Rhea" id="RHEA:32235"/>
        <dbReference type="ChEBI" id="CHEBI:15378"/>
        <dbReference type="ChEBI" id="CHEBI:43474"/>
        <dbReference type="ChEBI" id="CHEBI:57783"/>
        <dbReference type="ChEBI" id="CHEBI:64076"/>
        <dbReference type="ChEBI" id="CHEBI:456215"/>
        <dbReference type="ChEBI" id="CHEBI:456216"/>
        <dbReference type="EC" id="4.2.1.136"/>
    </reaction>
</comment>
<keyword evidence="9 18" id="KW-0630">Potassium</keyword>
<dbReference type="EMBL" id="JAAKZG010000001">
    <property type="protein sequence ID" value="NGN39857.1"/>
    <property type="molecule type" value="Genomic_DNA"/>
</dbReference>
<evidence type="ECO:0000256" key="7">
    <source>
        <dbReference type="ARBA" id="ARBA00022840"/>
    </source>
</evidence>
<keyword evidence="7 17" id="KW-0067">ATP-binding</keyword>
<dbReference type="HAMAP" id="MF_01965">
    <property type="entry name" value="NADHX_dehydratase"/>
    <property type="match status" value="1"/>
</dbReference>
<feature type="binding site" evidence="18">
    <location>
        <position position="119"/>
    </location>
    <ligand>
        <name>K(+)</name>
        <dbReference type="ChEBI" id="CHEBI:29103"/>
    </ligand>
</feature>
<dbReference type="PANTHER" id="PTHR12592">
    <property type="entry name" value="ATP-DEPENDENT (S)-NAD(P)H-HYDRATE DEHYDRATASE FAMILY MEMBER"/>
    <property type="match status" value="1"/>
</dbReference>
<dbReference type="GO" id="GO:0110051">
    <property type="term" value="P:metabolite repair"/>
    <property type="evidence" value="ECO:0007669"/>
    <property type="project" value="TreeGrafter"/>
</dbReference>
<feature type="domain" description="YjeF N-terminal" evidence="21">
    <location>
        <begin position="11"/>
        <end position="209"/>
    </location>
</feature>
<sequence length="517" mass="52493">MSHEILTPDEMAKADRLAIEGGPFDGYALMRNAGAAVAALVLARFASASTVHVLCGPGNNGGDGYVVAKALVETGCAVKLWAEGSPKPGSDAALAAADCQLKAQPLGDFEMKPGALVVDALYGAGLSKPLSAEAGRAAQLAADMKVPVVSVDLPSGLSGESGATLGEAFQATITVTFARKKPGHLLLPGRNLCGEVVVADIGIGDKVIDAVGARCFENVPALWLDKFPMPALDAYKYSRGHVGVFSGGPSATGAARLAAMAAARIGAGAVTVLSPSLSLSVNASHLTSIMLRKADTLEEVFGFLDARHPEALVYGPGLGPEPGVGNFLLDLLAAAENSPKGLVLDADGLTSLAAQPEALFAALHRMGAPRAILTPHEGEFRRLFPGIAEDEKLSKLEKARAASRLSNAVVVYKGPDTVIAAPDGRAAINSNGTPLLATAGSGDVLAGICAGLLAQGMPAFEAGCAAVWIHADAAQRFGPGLIAEDLPLALLSVLRNLREPGALPVPPGSLAAGKTLS</sequence>
<feature type="binding site" evidence="17">
    <location>
        <position position="442"/>
    </location>
    <ligand>
        <name>AMP</name>
        <dbReference type="ChEBI" id="CHEBI:456215"/>
    </ligand>
</feature>
<dbReference type="EC" id="4.2.1.136" evidence="19"/>
<evidence type="ECO:0000313" key="23">
    <source>
        <dbReference type="Proteomes" id="UP000481252"/>
    </source>
</evidence>
<feature type="binding site" evidence="17">
    <location>
        <position position="317"/>
    </location>
    <ligand>
        <name>(6S)-NADPHX</name>
        <dbReference type="ChEBI" id="CHEBI:64076"/>
    </ligand>
</feature>
<dbReference type="PANTHER" id="PTHR12592:SF0">
    <property type="entry name" value="ATP-DEPENDENT (S)-NAD(P)H-HYDRATE DEHYDRATASE"/>
    <property type="match status" value="1"/>
</dbReference>
<keyword evidence="5 18" id="KW-0479">Metal-binding</keyword>
<dbReference type="InterPro" id="IPR004443">
    <property type="entry name" value="YjeF_N_dom"/>
</dbReference>
<evidence type="ECO:0000256" key="16">
    <source>
        <dbReference type="ARBA" id="ARBA00049209"/>
    </source>
</evidence>
<feature type="domain" description="YjeF C-terminal" evidence="20">
    <location>
        <begin position="219"/>
        <end position="497"/>
    </location>
</feature>
<protein>
    <recommendedName>
        <fullName evidence="19">Bifunctional NAD(P)H-hydrate repair enzyme</fullName>
    </recommendedName>
    <alternativeName>
        <fullName evidence="19">Nicotinamide nucleotide repair protein</fullName>
    </alternativeName>
    <domain>
        <recommendedName>
            <fullName evidence="19">ADP-dependent (S)-NAD(P)H-hydrate dehydratase</fullName>
            <ecNumber evidence="19">4.2.1.136</ecNumber>
        </recommendedName>
        <alternativeName>
            <fullName evidence="19">ADP-dependent NAD(P)HX dehydratase</fullName>
        </alternativeName>
    </domain>
    <domain>
        <recommendedName>
            <fullName evidence="19">NAD(P)H-hydrate epimerase</fullName>
            <ecNumber evidence="19">5.1.99.6</ecNumber>
        </recommendedName>
    </domain>
</protein>
<dbReference type="NCBIfam" id="TIGR00196">
    <property type="entry name" value="yjeF_cterm"/>
    <property type="match status" value="1"/>
</dbReference>
<accession>A0A7C9R492</accession>
<dbReference type="GO" id="GO:0005524">
    <property type="term" value="F:ATP binding"/>
    <property type="evidence" value="ECO:0007669"/>
    <property type="project" value="UniProtKB-UniRule"/>
</dbReference>
<comment type="subunit">
    <text evidence="17">Homotetramer.</text>
</comment>
<keyword evidence="12 17" id="KW-0456">Lyase</keyword>
<comment type="caution">
    <text evidence="22">The sequence shown here is derived from an EMBL/GenBank/DDBJ whole genome shotgun (WGS) entry which is preliminary data.</text>
</comment>
<evidence type="ECO:0000256" key="14">
    <source>
        <dbReference type="ARBA" id="ARBA00025153"/>
    </source>
</evidence>
<comment type="cofactor">
    <cofactor evidence="18 19">
        <name>K(+)</name>
        <dbReference type="ChEBI" id="CHEBI:29103"/>
    </cofactor>
    <text evidence="18 19">Binds 1 potassium ion per subunit.</text>
</comment>
<evidence type="ECO:0000256" key="12">
    <source>
        <dbReference type="ARBA" id="ARBA00023239"/>
    </source>
</evidence>
<gene>
    <name evidence="17" type="primary">nnrD</name>
    <name evidence="18" type="synonym">nnrE</name>
    <name evidence="22" type="ORF">G6N74_02150</name>
</gene>
<evidence type="ECO:0000256" key="13">
    <source>
        <dbReference type="ARBA" id="ARBA00023268"/>
    </source>
</evidence>
<evidence type="ECO:0000313" key="22">
    <source>
        <dbReference type="EMBL" id="NGN39857.1"/>
    </source>
</evidence>
<dbReference type="EC" id="5.1.99.6" evidence="19"/>
<dbReference type="NCBIfam" id="TIGR00197">
    <property type="entry name" value="yjeF_nterm"/>
    <property type="match status" value="1"/>
</dbReference>
<dbReference type="GO" id="GO:0046872">
    <property type="term" value="F:metal ion binding"/>
    <property type="evidence" value="ECO:0007669"/>
    <property type="project" value="UniProtKB-UniRule"/>
</dbReference>
<organism evidence="22 23">
    <name type="scientific">Mesorhizobium zhangyense</name>
    <dbReference type="NCBI Taxonomy" id="1776730"/>
    <lineage>
        <taxon>Bacteria</taxon>
        <taxon>Pseudomonadati</taxon>
        <taxon>Pseudomonadota</taxon>
        <taxon>Alphaproteobacteria</taxon>
        <taxon>Hyphomicrobiales</taxon>
        <taxon>Phyllobacteriaceae</taxon>
        <taxon>Mesorhizobium</taxon>
    </lineage>
</organism>
<feature type="binding site" evidence="18">
    <location>
        <begin position="123"/>
        <end position="129"/>
    </location>
    <ligand>
        <name>(6S)-NADPHX</name>
        <dbReference type="ChEBI" id="CHEBI:64076"/>
    </ligand>
</feature>
<name>A0A7C9R492_9HYPH</name>
<feature type="binding site" evidence="17">
    <location>
        <position position="443"/>
    </location>
    <ligand>
        <name>(6S)-NADPHX</name>
        <dbReference type="ChEBI" id="CHEBI:64076"/>
    </ligand>
</feature>
<evidence type="ECO:0000256" key="19">
    <source>
        <dbReference type="PIRNR" id="PIRNR017184"/>
    </source>
</evidence>
<dbReference type="AlphaFoldDB" id="A0A7C9R492"/>
<comment type="catalytic activity">
    <reaction evidence="1 18 19">
        <text>(6R)-NADHX = (6S)-NADHX</text>
        <dbReference type="Rhea" id="RHEA:32215"/>
        <dbReference type="ChEBI" id="CHEBI:64074"/>
        <dbReference type="ChEBI" id="CHEBI:64075"/>
        <dbReference type="EC" id="5.1.99.6"/>
    </reaction>
</comment>
<comment type="caution">
    <text evidence="18">Lacks conserved residue(s) required for the propagation of feature annotation.</text>
</comment>
<comment type="function">
    <text evidence="17">Catalyzes the dehydration of the S-form of NAD(P)HX at the expense of ADP, which is converted to AMP. Together with NAD(P)HX epimerase, which catalyzes the epimerization of the S- and R-forms, the enzyme allows the repair of both epimers of NAD(P)HX, a damaged form of NAD(P)H that is a result of enzymatic or heat-dependent hydration.</text>
</comment>
<evidence type="ECO:0000256" key="5">
    <source>
        <dbReference type="ARBA" id="ARBA00022723"/>
    </source>
</evidence>
<dbReference type="GO" id="GO:0046496">
    <property type="term" value="P:nicotinamide nucleotide metabolic process"/>
    <property type="evidence" value="ECO:0007669"/>
    <property type="project" value="UniProtKB-UniRule"/>
</dbReference>
<dbReference type="RefSeq" id="WP_165113708.1">
    <property type="nucleotide sequence ID" value="NZ_JAAKZG010000001.1"/>
</dbReference>
<proteinExistence type="inferred from homology"/>
<dbReference type="PROSITE" id="PS51385">
    <property type="entry name" value="YJEF_N"/>
    <property type="match status" value="1"/>
</dbReference>
<dbReference type="InterPro" id="IPR029056">
    <property type="entry name" value="Ribokinase-like"/>
</dbReference>
<evidence type="ECO:0000256" key="1">
    <source>
        <dbReference type="ARBA" id="ARBA00000013"/>
    </source>
</evidence>
<evidence type="ECO:0000256" key="3">
    <source>
        <dbReference type="ARBA" id="ARBA00006001"/>
    </source>
</evidence>
<evidence type="ECO:0000256" key="2">
    <source>
        <dbReference type="ARBA" id="ARBA00000909"/>
    </source>
</evidence>
<keyword evidence="13" id="KW-0511">Multifunctional enzyme</keyword>
<keyword evidence="10 17" id="KW-0520">NAD</keyword>
<evidence type="ECO:0000256" key="9">
    <source>
        <dbReference type="ARBA" id="ARBA00022958"/>
    </source>
</evidence>
<dbReference type="HAMAP" id="MF_01966">
    <property type="entry name" value="NADHX_epimerase"/>
    <property type="match status" value="1"/>
</dbReference>
<keyword evidence="8 17" id="KW-0521">NADP</keyword>
<comment type="similarity">
    <text evidence="3 19">In the N-terminal section; belongs to the NnrE/AIBP family.</text>
</comment>
<comment type="function">
    <text evidence="18">Catalyzes the epimerization of the S- and R-forms of NAD(P)HX, a damaged form of NAD(P)H that is a result of enzymatic or heat-dependent hydration. This is a prerequisite for the S-specific NAD(P)H-hydrate dehydratase to allow the repair of both epimers of NAD(P)HX.</text>
</comment>
<dbReference type="GO" id="GO:0052855">
    <property type="term" value="F:ADP-dependent NAD(P)H-hydrate dehydratase activity"/>
    <property type="evidence" value="ECO:0007669"/>
    <property type="project" value="UniProtKB-UniRule"/>
</dbReference>
<dbReference type="InterPro" id="IPR036652">
    <property type="entry name" value="YjeF_N_dom_sf"/>
</dbReference>
<evidence type="ECO:0000256" key="10">
    <source>
        <dbReference type="ARBA" id="ARBA00023027"/>
    </source>
</evidence>
<evidence type="ECO:0000256" key="4">
    <source>
        <dbReference type="ARBA" id="ARBA00009524"/>
    </source>
</evidence>
<evidence type="ECO:0000256" key="6">
    <source>
        <dbReference type="ARBA" id="ARBA00022741"/>
    </source>
</evidence>
<evidence type="ECO:0000259" key="21">
    <source>
        <dbReference type="PROSITE" id="PS51385"/>
    </source>
</evidence>
<keyword evidence="6 17" id="KW-0547">Nucleotide-binding</keyword>
<dbReference type="GO" id="GO:0052856">
    <property type="term" value="F:NAD(P)HX epimerase activity"/>
    <property type="evidence" value="ECO:0007669"/>
    <property type="project" value="UniProtKB-UniRule"/>
</dbReference>
<keyword evidence="11 18" id="KW-0413">Isomerase</keyword>
<reference evidence="22 23" key="1">
    <citation type="submission" date="2020-02" db="EMBL/GenBank/DDBJ databases">
        <title>Genome sequence of the type strain CGMCC 1.15528 of Mesorhizobium zhangyense.</title>
        <authorList>
            <person name="Gao J."/>
            <person name="Sun J."/>
        </authorList>
    </citation>
    <scope>NUCLEOTIDE SEQUENCE [LARGE SCALE GENOMIC DNA]</scope>
    <source>
        <strain evidence="22 23">CGMCC 1.15528</strain>
    </source>
</reference>
<dbReference type="InterPro" id="IPR030677">
    <property type="entry name" value="Nnr"/>
</dbReference>
<dbReference type="SUPFAM" id="SSF53613">
    <property type="entry name" value="Ribokinase-like"/>
    <property type="match status" value="1"/>
</dbReference>
<dbReference type="SUPFAM" id="SSF64153">
    <property type="entry name" value="YjeF N-terminal domain-like"/>
    <property type="match status" value="1"/>
</dbReference>
<keyword evidence="23" id="KW-1185">Reference proteome</keyword>
<comment type="function">
    <text evidence="14 19">Bifunctional enzyme that catalyzes the epimerization of the S- and R-forms of NAD(P)HX and the dehydration of the S-form of NAD(P)HX at the expense of ADP, which is converted to AMP. This allows the repair of both epimers of NAD(P)HX, a damaged form of NAD(P)H that is a result of enzymatic or heat-dependent hydration.</text>
</comment>
<dbReference type="InterPro" id="IPR000631">
    <property type="entry name" value="CARKD"/>
</dbReference>
<comment type="cofactor">
    <cofactor evidence="17">
        <name>Mg(2+)</name>
        <dbReference type="ChEBI" id="CHEBI:18420"/>
    </cofactor>
</comment>
<dbReference type="Gene3D" id="3.40.50.10260">
    <property type="entry name" value="YjeF N-terminal domain"/>
    <property type="match status" value="1"/>
</dbReference>
<feature type="binding site" evidence="17">
    <location>
        <begin position="413"/>
        <end position="417"/>
    </location>
    <ligand>
        <name>AMP</name>
        <dbReference type="ChEBI" id="CHEBI:456215"/>
    </ligand>
</feature>
<comment type="catalytic activity">
    <reaction evidence="15 17 19">
        <text>(6S)-NADHX + ADP = AMP + phosphate + NADH + H(+)</text>
        <dbReference type="Rhea" id="RHEA:32223"/>
        <dbReference type="ChEBI" id="CHEBI:15378"/>
        <dbReference type="ChEBI" id="CHEBI:43474"/>
        <dbReference type="ChEBI" id="CHEBI:57945"/>
        <dbReference type="ChEBI" id="CHEBI:64074"/>
        <dbReference type="ChEBI" id="CHEBI:456215"/>
        <dbReference type="ChEBI" id="CHEBI:456216"/>
        <dbReference type="EC" id="4.2.1.136"/>
    </reaction>
</comment>
<feature type="binding site" evidence="17">
    <location>
        <position position="254"/>
    </location>
    <ligand>
        <name>(6S)-NADPHX</name>
        <dbReference type="ChEBI" id="CHEBI:64076"/>
    </ligand>
</feature>
<feature type="binding site" evidence="17">
    <location>
        <position position="376"/>
    </location>
    <ligand>
        <name>(6S)-NADPHX</name>
        <dbReference type="ChEBI" id="CHEBI:64076"/>
    </ligand>
</feature>
<feature type="binding site" evidence="18">
    <location>
        <begin position="59"/>
        <end position="63"/>
    </location>
    <ligand>
        <name>(6S)-NADPHX</name>
        <dbReference type="ChEBI" id="CHEBI:64076"/>
    </ligand>
</feature>
<dbReference type="PROSITE" id="PS51383">
    <property type="entry name" value="YJEF_C_3"/>
    <property type="match status" value="1"/>
</dbReference>
<dbReference type="Gene3D" id="3.40.1190.20">
    <property type="match status" value="1"/>
</dbReference>
<dbReference type="Pfam" id="PF01256">
    <property type="entry name" value="Carb_kinase"/>
    <property type="match status" value="1"/>
</dbReference>
<dbReference type="Pfam" id="PF03853">
    <property type="entry name" value="YjeF_N"/>
    <property type="match status" value="1"/>
</dbReference>
<evidence type="ECO:0000256" key="8">
    <source>
        <dbReference type="ARBA" id="ARBA00022857"/>
    </source>
</evidence>
<feature type="binding site" evidence="18">
    <location>
        <position position="155"/>
    </location>
    <ligand>
        <name>K(+)</name>
        <dbReference type="ChEBI" id="CHEBI:29103"/>
    </ligand>
</feature>
<feature type="binding site" evidence="18">
    <location>
        <position position="152"/>
    </location>
    <ligand>
        <name>(6S)-NADPHX</name>
        <dbReference type="ChEBI" id="CHEBI:64076"/>
    </ligand>
</feature>
<evidence type="ECO:0000256" key="18">
    <source>
        <dbReference type="HAMAP-Rule" id="MF_01966"/>
    </source>
</evidence>
<evidence type="ECO:0000259" key="20">
    <source>
        <dbReference type="PROSITE" id="PS51383"/>
    </source>
</evidence>
<comment type="catalytic activity">
    <reaction evidence="2 18 19">
        <text>(6R)-NADPHX = (6S)-NADPHX</text>
        <dbReference type="Rhea" id="RHEA:32227"/>
        <dbReference type="ChEBI" id="CHEBI:64076"/>
        <dbReference type="ChEBI" id="CHEBI:64077"/>
        <dbReference type="EC" id="5.1.99.6"/>
    </reaction>
</comment>
<dbReference type="Proteomes" id="UP000481252">
    <property type="component" value="Unassembled WGS sequence"/>
</dbReference>
<evidence type="ECO:0000256" key="15">
    <source>
        <dbReference type="ARBA" id="ARBA00048238"/>
    </source>
</evidence>
<evidence type="ECO:0000256" key="11">
    <source>
        <dbReference type="ARBA" id="ARBA00023235"/>
    </source>
</evidence>
<evidence type="ECO:0000256" key="17">
    <source>
        <dbReference type="HAMAP-Rule" id="MF_01965"/>
    </source>
</evidence>
<comment type="similarity">
    <text evidence="4 19">In the C-terminal section; belongs to the NnrD/CARKD family.</text>
</comment>
<dbReference type="PIRSF" id="PIRSF017184">
    <property type="entry name" value="Nnr"/>
    <property type="match status" value="1"/>
</dbReference>
<dbReference type="CDD" id="cd01171">
    <property type="entry name" value="YXKO-related"/>
    <property type="match status" value="1"/>
</dbReference>
<feature type="binding site" evidence="18">
    <location>
        <position position="60"/>
    </location>
    <ligand>
        <name>K(+)</name>
        <dbReference type="ChEBI" id="CHEBI:29103"/>
    </ligand>
</feature>
<comment type="similarity">
    <text evidence="18">Belongs to the NnrE/AIBP family.</text>
</comment>